<gene>
    <name evidence="1" type="ORF">HPB47_019941</name>
</gene>
<proteinExistence type="predicted"/>
<feature type="non-terminal residue" evidence="1">
    <location>
        <position position="736"/>
    </location>
</feature>
<reference evidence="1 2" key="1">
    <citation type="journal article" date="2020" name="Cell">
        <title>Large-Scale Comparative Analyses of Tick Genomes Elucidate Their Genetic Diversity and Vector Capacities.</title>
        <authorList>
            <consortium name="Tick Genome and Microbiome Consortium (TIGMIC)"/>
            <person name="Jia N."/>
            <person name="Wang J."/>
            <person name="Shi W."/>
            <person name="Du L."/>
            <person name="Sun Y."/>
            <person name="Zhan W."/>
            <person name="Jiang J.F."/>
            <person name="Wang Q."/>
            <person name="Zhang B."/>
            <person name="Ji P."/>
            <person name="Bell-Sakyi L."/>
            <person name="Cui X.M."/>
            <person name="Yuan T.T."/>
            <person name="Jiang B.G."/>
            <person name="Yang W.F."/>
            <person name="Lam T.T."/>
            <person name="Chang Q.C."/>
            <person name="Ding S.J."/>
            <person name="Wang X.J."/>
            <person name="Zhu J.G."/>
            <person name="Ruan X.D."/>
            <person name="Zhao L."/>
            <person name="Wei J.T."/>
            <person name="Ye R.Z."/>
            <person name="Que T.C."/>
            <person name="Du C.H."/>
            <person name="Zhou Y.H."/>
            <person name="Cheng J.X."/>
            <person name="Dai P.F."/>
            <person name="Guo W.B."/>
            <person name="Han X.H."/>
            <person name="Huang E.J."/>
            <person name="Li L.F."/>
            <person name="Wei W."/>
            <person name="Gao Y.C."/>
            <person name="Liu J.Z."/>
            <person name="Shao H.Z."/>
            <person name="Wang X."/>
            <person name="Wang C.C."/>
            <person name="Yang T.C."/>
            <person name="Huo Q.B."/>
            <person name="Li W."/>
            <person name="Chen H.Y."/>
            <person name="Chen S.E."/>
            <person name="Zhou L.G."/>
            <person name="Ni X.B."/>
            <person name="Tian J.H."/>
            <person name="Sheng Y."/>
            <person name="Liu T."/>
            <person name="Pan Y.S."/>
            <person name="Xia L.Y."/>
            <person name="Li J."/>
            <person name="Zhao F."/>
            <person name="Cao W.C."/>
        </authorList>
    </citation>
    <scope>NUCLEOTIDE SEQUENCE [LARGE SCALE GENOMIC DNA]</scope>
    <source>
        <strain evidence="1">Iper-2018</strain>
    </source>
</reference>
<evidence type="ECO:0000313" key="1">
    <source>
        <dbReference type="EMBL" id="KAG0433407.1"/>
    </source>
</evidence>
<name>A0AC60QK93_IXOPE</name>
<dbReference type="EMBL" id="JABSTQ010009062">
    <property type="protein sequence ID" value="KAG0433407.1"/>
    <property type="molecule type" value="Genomic_DNA"/>
</dbReference>
<protein>
    <submittedName>
        <fullName evidence="1">Uncharacterized protein</fullName>
    </submittedName>
</protein>
<accession>A0AC60QK93</accession>
<sequence>EKGKQFSSFAELATAIAEFQDTNFVQFWINSSRTIAGARKKGVKRHINEDLVYTEITYSCTHGGRKYKSQSTGARPNQRSSPRSSTPFTNPLRPRWRQTPWAACLGLPQLVSAGGRRSLAFRCCRLRDHLTALHCRPARTVTPVSSCISTVPVMLCEVVMAAFVHLDLNFPGLRSCGPAVDGRHCEDARWVSQVFLGDADKRWPRRRSPWRTPASNSARTDAAPLTAAVENARQQLRRHAHAARNRQFPKQRRLASDPRREARRVLALMANKTVDGTGNILRLSNHNTKTAMTLEQLQGPALDAIAAQVRSTGGTMEVLVTMDNAVVGVFYQDEEMKSTFANYAEVLFVDAVGRTGEKRTPLHVVATEDSNGEAQVVALLLCAEEDEETVRAVFQRLWVHCDQTDKTQTIVTDRDCIVRKVLGELFPSAEQIICPFYVLQSFKRDVTMDKMGISSQQRTHLLKILRSMCFANGEEDYGKKLEALEATLCPKVLDYFLSNWHDVRAEWVQGLQQTTRLGNRTTNRVESVNQKITMVVLRNESLPQLFEDLMVVTMGLRIERDQRATAVLLKTSTVPNSTDDELNFCKLLTPYAFKGVSQQLDAAKTMTTVEDPTASCESCTCRFASVCGRREERTAERGASGDQPAKKGEERAARGWGRAGTIEPFWLVWTLAHGEPWRIPPARFGSGPAEAANPDHTGLVHDDPGVVPQRDSGCDSPEQLAYAALAWEGRSATGSD</sequence>
<organism evidence="1 2">
    <name type="scientific">Ixodes persulcatus</name>
    <name type="common">Taiga tick</name>
    <dbReference type="NCBI Taxonomy" id="34615"/>
    <lineage>
        <taxon>Eukaryota</taxon>
        <taxon>Metazoa</taxon>
        <taxon>Ecdysozoa</taxon>
        <taxon>Arthropoda</taxon>
        <taxon>Chelicerata</taxon>
        <taxon>Arachnida</taxon>
        <taxon>Acari</taxon>
        <taxon>Parasitiformes</taxon>
        <taxon>Ixodida</taxon>
        <taxon>Ixodoidea</taxon>
        <taxon>Ixodidae</taxon>
        <taxon>Ixodinae</taxon>
        <taxon>Ixodes</taxon>
    </lineage>
</organism>
<keyword evidence="2" id="KW-1185">Reference proteome</keyword>
<evidence type="ECO:0000313" key="2">
    <source>
        <dbReference type="Proteomes" id="UP000805193"/>
    </source>
</evidence>
<dbReference type="Proteomes" id="UP000805193">
    <property type="component" value="Unassembled WGS sequence"/>
</dbReference>
<comment type="caution">
    <text evidence="1">The sequence shown here is derived from an EMBL/GenBank/DDBJ whole genome shotgun (WGS) entry which is preliminary data.</text>
</comment>
<feature type="non-terminal residue" evidence="1">
    <location>
        <position position="1"/>
    </location>
</feature>